<gene>
    <name evidence="1" type="ORF">SPARVUS_LOCUS1430249</name>
</gene>
<organism evidence="1 2">
    <name type="scientific">Staurois parvus</name>
    <dbReference type="NCBI Taxonomy" id="386267"/>
    <lineage>
        <taxon>Eukaryota</taxon>
        <taxon>Metazoa</taxon>
        <taxon>Chordata</taxon>
        <taxon>Craniata</taxon>
        <taxon>Vertebrata</taxon>
        <taxon>Euteleostomi</taxon>
        <taxon>Amphibia</taxon>
        <taxon>Batrachia</taxon>
        <taxon>Anura</taxon>
        <taxon>Neobatrachia</taxon>
        <taxon>Ranoidea</taxon>
        <taxon>Ranidae</taxon>
        <taxon>Staurois</taxon>
    </lineage>
</organism>
<sequence>MQSGKYHSVNRQTQIRPLDCQTEKRDWSLQRTCLHCSRAQWWRALHHALHCTW</sequence>
<accession>A0ABN9AUB2</accession>
<dbReference type="Proteomes" id="UP001162483">
    <property type="component" value="Unassembled WGS sequence"/>
</dbReference>
<evidence type="ECO:0000313" key="1">
    <source>
        <dbReference type="EMBL" id="CAI9538430.1"/>
    </source>
</evidence>
<dbReference type="EMBL" id="CATNWA010000872">
    <property type="protein sequence ID" value="CAI9538430.1"/>
    <property type="molecule type" value="Genomic_DNA"/>
</dbReference>
<proteinExistence type="predicted"/>
<protein>
    <submittedName>
        <fullName evidence="1">Uncharacterized protein</fullName>
    </submittedName>
</protein>
<keyword evidence="2" id="KW-1185">Reference proteome</keyword>
<comment type="caution">
    <text evidence="1">The sequence shown here is derived from an EMBL/GenBank/DDBJ whole genome shotgun (WGS) entry which is preliminary data.</text>
</comment>
<evidence type="ECO:0000313" key="2">
    <source>
        <dbReference type="Proteomes" id="UP001162483"/>
    </source>
</evidence>
<name>A0ABN9AUB2_9NEOB</name>
<reference evidence="1" key="1">
    <citation type="submission" date="2023-05" db="EMBL/GenBank/DDBJ databases">
        <authorList>
            <person name="Stuckert A."/>
        </authorList>
    </citation>
    <scope>NUCLEOTIDE SEQUENCE</scope>
</reference>